<feature type="transmembrane region" description="Helical" evidence="6">
    <location>
        <begin position="19"/>
        <end position="38"/>
    </location>
</feature>
<dbReference type="Proteomes" id="UP000467841">
    <property type="component" value="Unassembled WGS sequence"/>
</dbReference>
<organism evidence="8 9">
    <name type="scientific">Microthlaspi erraticum</name>
    <dbReference type="NCBI Taxonomy" id="1685480"/>
    <lineage>
        <taxon>Eukaryota</taxon>
        <taxon>Viridiplantae</taxon>
        <taxon>Streptophyta</taxon>
        <taxon>Embryophyta</taxon>
        <taxon>Tracheophyta</taxon>
        <taxon>Spermatophyta</taxon>
        <taxon>Magnoliopsida</taxon>
        <taxon>eudicotyledons</taxon>
        <taxon>Gunneridae</taxon>
        <taxon>Pentapetalae</taxon>
        <taxon>rosids</taxon>
        <taxon>malvids</taxon>
        <taxon>Brassicales</taxon>
        <taxon>Brassicaceae</taxon>
        <taxon>Coluteocarpeae</taxon>
        <taxon>Microthlaspi</taxon>
    </lineage>
</organism>
<protein>
    <recommendedName>
        <fullName evidence="7">ABC-2 type transporter transmembrane domain-containing protein</fullName>
    </recommendedName>
</protein>
<dbReference type="GO" id="GO:0016020">
    <property type="term" value="C:membrane"/>
    <property type="evidence" value="ECO:0007669"/>
    <property type="project" value="UniProtKB-SubCell"/>
</dbReference>
<evidence type="ECO:0000256" key="1">
    <source>
        <dbReference type="ARBA" id="ARBA00004141"/>
    </source>
</evidence>
<gene>
    <name evidence="8" type="ORF">MERR_LOCUS29431</name>
</gene>
<keyword evidence="4 6" id="KW-1133">Transmembrane helix</keyword>
<evidence type="ECO:0000256" key="5">
    <source>
        <dbReference type="ARBA" id="ARBA00023136"/>
    </source>
</evidence>
<evidence type="ECO:0000256" key="2">
    <source>
        <dbReference type="ARBA" id="ARBA00022448"/>
    </source>
</evidence>
<evidence type="ECO:0000313" key="9">
    <source>
        <dbReference type="Proteomes" id="UP000467841"/>
    </source>
</evidence>
<keyword evidence="2" id="KW-0813">Transport</keyword>
<dbReference type="InterPro" id="IPR050352">
    <property type="entry name" value="ABCG_transporters"/>
</dbReference>
<dbReference type="PANTHER" id="PTHR48041">
    <property type="entry name" value="ABC TRANSPORTER G FAMILY MEMBER 28"/>
    <property type="match status" value="1"/>
</dbReference>
<dbReference type="EMBL" id="CACVBM020001262">
    <property type="protein sequence ID" value="CAA7042196.1"/>
    <property type="molecule type" value="Genomic_DNA"/>
</dbReference>
<evidence type="ECO:0000313" key="8">
    <source>
        <dbReference type="EMBL" id="CAA7042196.1"/>
    </source>
</evidence>
<dbReference type="GO" id="GO:0140359">
    <property type="term" value="F:ABC-type transporter activity"/>
    <property type="evidence" value="ECO:0007669"/>
    <property type="project" value="InterPro"/>
</dbReference>
<dbReference type="OrthoDB" id="954119at2759"/>
<feature type="transmembrane region" description="Helical" evidence="6">
    <location>
        <begin position="72"/>
        <end position="90"/>
    </location>
</feature>
<dbReference type="PANTHER" id="PTHR48041:SF115">
    <property type="entry name" value="ABC TRANSPORTER G FAMILY MEMBER 2"/>
    <property type="match status" value="1"/>
</dbReference>
<keyword evidence="9" id="KW-1185">Reference proteome</keyword>
<dbReference type="AlphaFoldDB" id="A0A6D2JM68"/>
<accession>A0A6D2JM68</accession>
<evidence type="ECO:0000256" key="6">
    <source>
        <dbReference type="SAM" id="Phobius"/>
    </source>
</evidence>
<dbReference type="InterPro" id="IPR013525">
    <property type="entry name" value="ABC2_TM"/>
</dbReference>
<keyword evidence="5 6" id="KW-0472">Membrane</keyword>
<feature type="transmembrane region" description="Helical" evidence="6">
    <location>
        <begin position="97"/>
        <end position="117"/>
    </location>
</feature>
<comment type="subcellular location">
    <subcellularLocation>
        <location evidence="1">Membrane</location>
        <topology evidence="1">Multi-pass membrane protein</topology>
    </subcellularLocation>
</comment>
<dbReference type="Pfam" id="PF01061">
    <property type="entry name" value="ABC2_membrane"/>
    <property type="match status" value="1"/>
</dbReference>
<sequence length="236" mass="26130">MIVIGKRSILNSRRQPELFGMRLGAVMVTGIILDTMFMKPDNSRKGVQERLGFFAFAMSTTFYTYAEAIPVLSQSIILIPALVFLAGSFVATTFRAVGLAGGAIGFLFFTILASFWAESSFVTFLSGVISNVMLGFTIVVAILAYFLLFSGFFISRDQIPLYWIWFHYLSLVKYPSDEIFRPWDSVFRQFAARAGAVKLNLLKSMSGILGINMAAETCVTTGIDILKQQGITDISK</sequence>
<feature type="domain" description="ABC-2 type transporter transmembrane" evidence="7">
    <location>
        <begin position="71"/>
        <end position="175"/>
    </location>
</feature>
<reference evidence="8" key="1">
    <citation type="submission" date="2020-01" db="EMBL/GenBank/DDBJ databases">
        <authorList>
            <person name="Mishra B."/>
        </authorList>
    </citation>
    <scope>NUCLEOTIDE SEQUENCE [LARGE SCALE GENOMIC DNA]</scope>
</reference>
<evidence type="ECO:0000256" key="4">
    <source>
        <dbReference type="ARBA" id="ARBA00022989"/>
    </source>
</evidence>
<feature type="transmembrane region" description="Helical" evidence="6">
    <location>
        <begin position="129"/>
        <end position="154"/>
    </location>
</feature>
<name>A0A6D2JM68_9BRAS</name>
<keyword evidence="3 6" id="KW-0812">Transmembrane</keyword>
<evidence type="ECO:0000259" key="7">
    <source>
        <dbReference type="Pfam" id="PF01061"/>
    </source>
</evidence>
<comment type="caution">
    <text evidence="8">The sequence shown here is derived from an EMBL/GenBank/DDBJ whole genome shotgun (WGS) entry which is preliminary data.</text>
</comment>
<evidence type="ECO:0000256" key="3">
    <source>
        <dbReference type="ARBA" id="ARBA00022692"/>
    </source>
</evidence>
<proteinExistence type="predicted"/>